<feature type="non-terminal residue" evidence="1">
    <location>
        <position position="1"/>
    </location>
</feature>
<keyword evidence="2" id="KW-1185">Reference proteome</keyword>
<evidence type="ECO:0000313" key="2">
    <source>
        <dbReference type="Proteomes" id="UP000237105"/>
    </source>
</evidence>
<dbReference type="EMBL" id="JXTB01000193">
    <property type="protein sequence ID" value="PON54544.1"/>
    <property type="molecule type" value="Genomic_DNA"/>
</dbReference>
<dbReference type="AlphaFoldDB" id="A0A2P5C0I9"/>
<organism evidence="1 2">
    <name type="scientific">Parasponia andersonii</name>
    <name type="common">Sponia andersonii</name>
    <dbReference type="NCBI Taxonomy" id="3476"/>
    <lineage>
        <taxon>Eukaryota</taxon>
        <taxon>Viridiplantae</taxon>
        <taxon>Streptophyta</taxon>
        <taxon>Embryophyta</taxon>
        <taxon>Tracheophyta</taxon>
        <taxon>Spermatophyta</taxon>
        <taxon>Magnoliopsida</taxon>
        <taxon>eudicotyledons</taxon>
        <taxon>Gunneridae</taxon>
        <taxon>Pentapetalae</taxon>
        <taxon>rosids</taxon>
        <taxon>fabids</taxon>
        <taxon>Rosales</taxon>
        <taxon>Cannabaceae</taxon>
        <taxon>Parasponia</taxon>
    </lineage>
</organism>
<reference evidence="2" key="1">
    <citation type="submission" date="2016-06" db="EMBL/GenBank/DDBJ databases">
        <title>Parallel loss of symbiosis genes in relatives of nitrogen-fixing non-legume Parasponia.</title>
        <authorList>
            <person name="Van Velzen R."/>
            <person name="Holmer R."/>
            <person name="Bu F."/>
            <person name="Rutten L."/>
            <person name="Van Zeijl A."/>
            <person name="Liu W."/>
            <person name="Santuari L."/>
            <person name="Cao Q."/>
            <person name="Sharma T."/>
            <person name="Shen D."/>
            <person name="Roswanjaya Y."/>
            <person name="Wardhani T."/>
            <person name="Kalhor M.S."/>
            <person name="Jansen J."/>
            <person name="Van den Hoogen J."/>
            <person name="Gungor B."/>
            <person name="Hartog M."/>
            <person name="Hontelez J."/>
            <person name="Verver J."/>
            <person name="Yang W.-C."/>
            <person name="Schijlen E."/>
            <person name="Repin R."/>
            <person name="Schilthuizen M."/>
            <person name="Schranz E."/>
            <person name="Heidstra R."/>
            <person name="Miyata K."/>
            <person name="Fedorova E."/>
            <person name="Kohlen W."/>
            <person name="Bisseling T."/>
            <person name="Smit S."/>
            <person name="Geurts R."/>
        </authorList>
    </citation>
    <scope>NUCLEOTIDE SEQUENCE [LARGE SCALE GENOMIC DNA]</scope>
    <source>
        <strain evidence="2">cv. WU1-14</strain>
    </source>
</reference>
<sequence>AKYTMPRHCGINAVVPQCHLHSVTVLGHLFCGTRAPSPELLWHCNATIRNYNATFSTS</sequence>
<dbReference type="Proteomes" id="UP000237105">
    <property type="component" value="Unassembled WGS sequence"/>
</dbReference>
<gene>
    <name evidence="1" type="ORF">PanWU01x14_194130</name>
</gene>
<protein>
    <submittedName>
        <fullName evidence="1">Uncharacterized protein</fullName>
    </submittedName>
</protein>
<comment type="caution">
    <text evidence="1">The sequence shown here is derived from an EMBL/GenBank/DDBJ whole genome shotgun (WGS) entry which is preliminary data.</text>
</comment>
<proteinExistence type="predicted"/>
<evidence type="ECO:0000313" key="1">
    <source>
        <dbReference type="EMBL" id="PON54544.1"/>
    </source>
</evidence>
<accession>A0A2P5C0I9</accession>
<name>A0A2P5C0I9_PARAD</name>